<dbReference type="RefSeq" id="WP_273991054.1">
    <property type="nucleotide sequence ID" value="NZ_BAABQT010000004.1"/>
</dbReference>
<accession>A0ABY7V4Z1</accession>
<evidence type="ECO:0000256" key="1">
    <source>
        <dbReference type="SAM" id="SignalP"/>
    </source>
</evidence>
<evidence type="ECO:0000313" key="2">
    <source>
        <dbReference type="EMBL" id="WDA60272.1"/>
    </source>
</evidence>
<reference evidence="2 3" key="1">
    <citation type="submission" date="2022-12" db="EMBL/GenBank/DDBJ databases">
        <title>Genome Sequence of Deinococcus aquaticus Type Strain PB314.</title>
        <authorList>
            <person name="Albert C."/>
            <person name="Hill J."/>
            <person name="Boren L."/>
            <person name="Scholz-Ng S."/>
            <person name="Fatema N."/>
            <person name="Grosso R."/>
            <person name="Soboslay E."/>
            <person name="Tuohy J."/>
        </authorList>
    </citation>
    <scope>NUCLEOTIDE SEQUENCE [LARGE SCALE GENOMIC DNA]</scope>
    <source>
        <strain evidence="2 3">PB-314</strain>
        <plasmid evidence="2 3">pDATS01</plasmid>
    </source>
</reference>
<dbReference type="Proteomes" id="UP001217044">
    <property type="component" value="Plasmid pDATS01"/>
</dbReference>
<dbReference type="EMBL" id="CP115166">
    <property type="protein sequence ID" value="WDA60272.1"/>
    <property type="molecule type" value="Genomic_DNA"/>
</dbReference>
<keyword evidence="1" id="KW-0732">Signal</keyword>
<gene>
    <name evidence="2" type="ORF">M8445_16390</name>
</gene>
<feature type="signal peptide" evidence="1">
    <location>
        <begin position="1"/>
        <end position="28"/>
    </location>
</feature>
<keyword evidence="3" id="KW-1185">Reference proteome</keyword>
<keyword evidence="2" id="KW-0614">Plasmid</keyword>
<organism evidence="2 3">
    <name type="scientific">Deinococcus aquaticus</name>
    <dbReference type="NCBI Taxonomy" id="328692"/>
    <lineage>
        <taxon>Bacteria</taxon>
        <taxon>Thermotogati</taxon>
        <taxon>Deinococcota</taxon>
        <taxon>Deinococci</taxon>
        <taxon>Deinococcales</taxon>
        <taxon>Deinococcaceae</taxon>
        <taxon>Deinococcus</taxon>
    </lineage>
</organism>
<name>A0ABY7V4Z1_9DEIO</name>
<protein>
    <recommendedName>
        <fullName evidence="4">Bacterial Ig-like domain-containing protein</fullName>
    </recommendedName>
</protein>
<feature type="chain" id="PRO_5045268816" description="Bacterial Ig-like domain-containing protein" evidence="1">
    <location>
        <begin position="29"/>
        <end position="346"/>
    </location>
</feature>
<dbReference type="PROSITE" id="PS51257">
    <property type="entry name" value="PROKAR_LIPOPROTEIN"/>
    <property type="match status" value="1"/>
</dbReference>
<evidence type="ECO:0000313" key="3">
    <source>
        <dbReference type="Proteomes" id="UP001217044"/>
    </source>
</evidence>
<proteinExistence type="predicted"/>
<geneLocation type="plasmid" evidence="2 3">
    <name>pDATS01</name>
</geneLocation>
<evidence type="ECO:0008006" key="4">
    <source>
        <dbReference type="Google" id="ProtNLM"/>
    </source>
</evidence>
<sequence>MKPGTVSAARPRPALLAVLLTACLTACHRPGPSPTPAASTVAPSTADTVTLTRLPTLTLTARAGTLTLSAAGPPGAAWWLTCDTPAGPLRWTGPANQPVAPRPLPAQAHRCDASLHAAATDAGSPLLLRRTLRLPRAAPPAGAAPATAAPGNGTALPASLSGAVTVAPAELRIGLREPWLLRAALRGPDGTPAPDGVPVLLTARGAGGETLSATRVTVNGEALWQLTPETPGEFTFTARVIRPGQPDAWRGAARAQAVSSLLGRTPQALWAGEDLTLGPLRWVTGALPDDGTPVTLQALSRSGTVVWSAVLPVAQGQVRARVPGVRGAVSLRVRFAGQEVSFPWQD</sequence>